<evidence type="ECO:0000256" key="7">
    <source>
        <dbReference type="ARBA" id="ARBA00023125"/>
    </source>
</evidence>
<reference evidence="14" key="1">
    <citation type="submission" date="2023-06" db="EMBL/GenBank/DDBJ databases">
        <title>Reference genome for the Northern bat (Eptesicus nilssonii), a most northern bat species.</title>
        <authorList>
            <person name="Laine V.N."/>
            <person name="Pulliainen A.T."/>
            <person name="Lilley T.M."/>
        </authorList>
    </citation>
    <scope>NUCLEOTIDE SEQUENCE</scope>
    <source>
        <strain evidence="14">BLF_Eptnil</strain>
        <tissue evidence="14">Kidney</tissue>
    </source>
</reference>
<keyword evidence="15" id="KW-1185">Reference proteome</keyword>
<evidence type="ECO:0000313" key="15">
    <source>
        <dbReference type="Proteomes" id="UP001177744"/>
    </source>
</evidence>
<dbReference type="AlphaFoldDB" id="A0AA40LWK1"/>
<feature type="compositionally biased region" description="Low complexity" evidence="12">
    <location>
        <begin position="379"/>
        <end position="397"/>
    </location>
</feature>
<feature type="region of interest" description="Disordered" evidence="12">
    <location>
        <begin position="292"/>
        <end position="317"/>
    </location>
</feature>
<dbReference type="GO" id="GO:0045165">
    <property type="term" value="P:cell fate commitment"/>
    <property type="evidence" value="ECO:0007669"/>
    <property type="project" value="TreeGrafter"/>
</dbReference>
<dbReference type="SUPFAM" id="SSF57716">
    <property type="entry name" value="Glucocorticoid receptor-like (DNA-binding domain)"/>
    <property type="match status" value="1"/>
</dbReference>
<dbReference type="PANTHER" id="PTHR10071:SF190">
    <property type="entry name" value="ERYTHROID TRANSCRIPTION FACTOR"/>
    <property type="match status" value="1"/>
</dbReference>
<evidence type="ECO:0000256" key="8">
    <source>
        <dbReference type="ARBA" id="ARBA00023159"/>
    </source>
</evidence>
<evidence type="ECO:0000256" key="11">
    <source>
        <dbReference type="PROSITE-ProRule" id="PRU00094"/>
    </source>
</evidence>
<feature type="region of interest" description="Disordered" evidence="12">
    <location>
        <begin position="169"/>
        <end position="203"/>
    </location>
</feature>
<evidence type="ECO:0000256" key="1">
    <source>
        <dbReference type="ARBA" id="ARBA00004123"/>
    </source>
</evidence>
<keyword evidence="6" id="KW-0805">Transcription regulation</keyword>
<comment type="caution">
    <text evidence="14">The sequence shown here is derived from an EMBL/GenBank/DDBJ whole genome shotgun (WGS) entry which is preliminary data.</text>
</comment>
<evidence type="ECO:0000256" key="5">
    <source>
        <dbReference type="ARBA" id="ARBA00022833"/>
    </source>
</evidence>
<dbReference type="InterPro" id="IPR039355">
    <property type="entry name" value="Transcription_factor_GATA"/>
</dbReference>
<dbReference type="Proteomes" id="UP001177744">
    <property type="component" value="Unassembled WGS sequence"/>
</dbReference>
<dbReference type="Gene3D" id="3.30.50.10">
    <property type="entry name" value="Erythroid Transcription Factor GATA-1, subunit A"/>
    <property type="match status" value="1"/>
</dbReference>
<dbReference type="InterPro" id="IPR013088">
    <property type="entry name" value="Znf_NHR/GATA"/>
</dbReference>
<keyword evidence="5" id="KW-0862">Zinc</keyword>
<feature type="domain" description="GATA-type" evidence="13">
    <location>
        <begin position="241"/>
        <end position="296"/>
    </location>
</feature>
<feature type="compositionally biased region" description="Low complexity" evidence="12">
    <location>
        <begin position="169"/>
        <end position="183"/>
    </location>
</feature>
<dbReference type="SMART" id="SM00401">
    <property type="entry name" value="ZnF_GATA"/>
    <property type="match status" value="1"/>
</dbReference>
<dbReference type="EMBL" id="JAULJE010000001">
    <property type="protein sequence ID" value="KAK1346172.1"/>
    <property type="molecule type" value="Genomic_DNA"/>
</dbReference>
<feature type="region of interest" description="Disordered" evidence="12">
    <location>
        <begin position="378"/>
        <end position="404"/>
    </location>
</feature>
<evidence type="ECO:0000256" key="4">
    <source>
        <dbReference type="ARBA" id="ARBA00022771"/>
    </source>
</evidence>
<dbReference type="GO" id="GO:0045944">
    <property type="term" value="P:positive regulation of transcription by RNA polymerase II"/>
    <property type="evidence" value="ECO:0007669"/>
    <property type="project" value="TreeGrafter"/>
</dbReference>
<evidence type="ECO:0000256" key="9">
    <source>
        <dbReference type="ARBA" id="ARBA00023163"/>
    </source>
</evidence>
<evidence type="ECO:0000256" key="12">
    <source>
        <dbReference type="SAM" id="MobiDB-lite"/>
    </source>
</evidence>
<accession>A0AA40LWK1</accession>
<dbReference type="GO" id="GO:0000122">
    <property type="term" value="P:negative regulation of transcription by RNA polymerase II"/>
    <property type="evidence" value="ECO:0007669"/>
    <property type="project" value="TreeGrafter"/>
</dbReference>
<dbReference type="GO" id="GO:0000978">
    <property type="term" value="F:RNA polymerase II cis-regulatory region sequence-specific DNA binding"/>
    <property type="evidence" value="ECO:0007669"/>
    <property type="project" value="TreeGrafter"/>
</dbReference>
<keyword evidence="4 11" id="KW-0863">Zinc-finger</keyword>
<dbReference type="GO" id="GO:0000981">
    <property type="term" value="F:DNA-binding transcription factor activity, RNA polymerase II-specific"/>
    <property type="evidence" value="ECO:0007669"/>
    <property type="project" value="TreeGrafter"/>
</dbReference>
<protein>
    <recommendedName>
        <fullName evidence="13">GATA-type domain-containing protein</fullName>
    </recommendedName>
</protein>
<dbReference type="GO" id="GO:0005634">
    <property type="term" value="C:nucleus"/>
    <property type="evidence" value="ECO:0007669"/>
    <property type="project" value="UniProtKB-SubCell"/>
</dbReference>
<keyword evidence="2" id="KW-0479">Metal-binding</keyword>
<keyword evidence="9" id="KW-0804">Transcription</keyword>
<sequence length="404" mass="42284">MGLCTKGSQVQFSVKGLGSIPGPSHGTCRQLLQWLFWQGSMLLGLPWRPLARVEPNKKAILEMAGSLHKAMWTTLSTYVQAWECTSPDGHIRNECCLQVLNCVEETPEGSQYTSWAYSNTGVYLSSTVCPTREDAPPQVSEDSYASGTFVETLMTQQLSSDLLTLGPAVPSSTPVPSSASGAPDFPRGFFPPTGSPPNATAYSSTNLHGTLPMATCVVVCNADDQTMNRQNRPKKRPKVSKRAGAQCTNCQTTTPAVCQVNANGDPVCNACGLSYKRHQVNVAQPLTMQKDGVKTRKHKASHKKKKKAASSLGGTGPADAPAGGFMMVAGGSDGGNSGEVASGLALGPPGTVHLYQGLGPVVLSGPVSPLMPFPGPLLGSPTGSFPTGPMPPTTSSTVEAPLNQ</sequence>
<organism evidence="14 15">
    <name type="scientific">Cnephaeus nilssonii</name>
    <name type="common">Northern bat</name>
    <name type="synonym">Eptesicus nilssonii</name>
    <dbReference type="NCBI Taxonomy" id="3371016"/>
    <lineage>
        <taxon>Eukaryota</taxon>
        <taxon>Metazoa</taxon>
        <taxon>Chordata</taxon>
        <taxon>Craniata</taxon>
        <taxon>Vertebrata</taxon>
        <taxon>Euteleostomi</taxon>
        <taxon>Mammalia</taxon>
        <taxon>Eutheria</taxon>
        <taxon>Laurasiatheria</taxon>
        <taxon>Chiroptera</taxon>
        <taxon>Yangochiroptera</taxon>
        <taxon>Vespertilionidae</taxon>
        <taxon>Cnephaeus</taxon>
    </lineage>
</organism>
<evidence type="ECO:0000256" key="3">
    <source>
        <dbReference type="ARBA" id="ARBA00022737"/>
    </source>
</evidence>
<name>A0AA40LWK1_CNENI</name>
<dbReference type="PROSITE" id="PS50114">
    <property type="entry name" value="GATA_ZN_FINGER_2"/>
    <property type="match status" value="1"/>
</dbReference>
<dbReference type="InterPro" id="IPR000679">
    <property type="entry name" value="Znf_GATA"/>
</dbReference>
<dbReference type="GO" id="GO:0008270">
    <property type="term" value="F:zinc ion binding"/>
    <property type="evidence" value="ECO:0007669"/>
    <property type="project" value="UniProtKB-KW"/>
</dbReference>
<dbReference type="PANTHER" id="PTHR10071">
    <property type="entry name" value="TRANSCRIPTION FACTOR GATA FAMILY MEMBER"/>
    <property type="match status" value="1"/>
</dbReference>
<evidence type="ECO:0000256" key="10">
    <source>
        <dbReference type="ARBA" id="ARBA00023242"/>
    </source>
</evidence>
<feature type="compositionally biased region" description="Basic residues" evidence="12">
    <location>
        <begin position="295"/>
        <end position="308"/>
    </location>
</feature>
<keyword evidence="8" id="KW-0010">Activator</keyword>
<proteinExistence type="predicted"/>
<dbReference type="CDD" id="cd00202">
    <property type="entry name" value="ZnF_GATA"/>
    <property type="match status" value="1"/>
</dbReference>
<keyword evidence="10" id="KW-0539">Nucleus</keyword>
<evidence type="ECO:0000256" key="2">
    <source>
        <dbReference type="ARBA" id="ARBA00022723"/>
    </source>
</evidence>
<comment type="subcellular location">
    <subcellularLocation>
        <location evidence="1">Nucleus</location>
    </subcellularLocation>
</comment>
<evidence type="ECO:0000256" key="6">
    <source>
        <dbReference type="ARBA" id="ARBA00023015"/>
    </source>
</evidence>
<evidence type="ECO:0000313" key="14">
    <source>
        <dbReference type="EMBL" id="KAK1346172.1"/>
    </source>
</evidence>
<keyword evidence="7" id="KW-0238">DNA-binding</keyword>
<gene>
    <name evidence="14" type="ORF">QTO34_000025</name>
</gene>
<evidence type="ECO:0000259" key="13">
    <source>
        <dbReference type="PROSITE" id="PS50114"/>
    </source>
</evidence>
<keyword evidence="3" id="KW-0677">Repeat</keyword>